<dbReference type="SUPFAM" id="SSF46565">
    <property type="entry name" value="Chaperone J-domain"/>
    <property type="match status" value="1"/>
</dbReference>
<dbReference type="EMBL" id="HBUF01027327">
    <property type="protein sequence ID" value="CAG6613347.1"/>
    <property type="molecule type" value="Transcribed_RNA"/>
</dbReference>
<dbReference type="EMBL" id="HBUF01027328">
    <property type="protein sequence ID" value="CAG6613348.1"/>
    <property type="molecule type" value="Transcribed_RNA"/>
</dbReference>
<dbReference type="InterPro" id="IPR008971">
    <property type="entry name" value="HSP40/DnaJ_pept-bd"/>
</dbReference>
<keyword evidence="3" id="KW-0677">Repeat</keyword>
<dbReference type="CDD" id="cd10747">
    <property type="entry name" value="DnaJ_C"/>
    <property type="match status" value="1"/>
</dbReference>
<dbReference type="EMBL" id="HBUF01347747">
    <property type="protein sequence ID" value="CAG6711069.1"/>
    <property type="molecule type" value="Transcribed_RNA"/>
</dbReference>
<dbReference type="InterPro" id="IPR036410">
    <property type="entry name" value="HSP_DnaJ_Cys-rich_dom_sf"/>
</dbReference>
<dbReference type="Pfam" id="PF01556">
    <property type="entry name" value="DnaJ_C"/>
    <property type="match status" value="1"/>
</dbReference>
<dbReference type="CDD" id="cd06257">
    <property type="entry name" value="DnaJ"/>
    <property type="match status" value="1"/>
</dbReference>
<keyword evidence="5 9" id="KW-0862">Zinc</keyword>
<dbReference type="Gene3D" id="1.10.287.110">
    <property type="entry name" value="DnaJ domain"/>
    <property type="match status" value="1"/>
</dbReference>
<evidence type="ECO:0000259" key="11">
    <source>
        <dbReference type="PROSITE" id="PS50076"/>
    </source>
</evidence>
<evidence type="ECO:0000256" key="2">
    <source>
        <dbReference type="ARBA" id="ARBA00022723"/>
    </source>
</evidence>
<dbReference type="EMBL" id="HBUF01347746">
    <property type="protein sequence ID" value="CAG6711068.1"/>
    <property type="molecule type" value="Transcribed_RNA"/>
</dbReference>
<evidence type="ECO:0000256" key="1">
    <source>
        <dbReference type="ARBA" id="ARBA00022481"/>
    </source>
</evidence>
<dbReference type="PANTHER" id="PTHR43888">
    <property type="entry name" value="DNAJ-LIKE-2, ISOFORM A-RELATED"/>
    <property type="match status" value="1"/>
</dbReference>
<dbReference type="EMBL" id="HBUF01242266">
    <property type="protein sequence ID" value="CAG6677327.1"/>
    <property type="molecule type" value="Transcribed_RNA"/>
</dbReference>
<dbReference type="PROSITE" id="PS51188">
    <property type="entry name" value="ZF_CR"/>
    <property type="match status" value="1"/>
</dbReference>
<keyword evidence="1" id="KW-0488">Methylation</keyword>
<dbReference type="InterPro" id="IPR001305">
    <property type="entry name" value="HSP_DnaJ_Cys-rich_dom"/>
</dbReference>
<dbReference type="CDD" id="cd10719">
    <property type="entry name" value="DnaJ_zf"/>
    <property type="match status" value="1"/>
</dbReference>
<evidence type="ECO:0000256" key="5">
    <source>
        <dbReference type="ARBA" id="ARBA00022833"/>
    </source>
</evidence>
<dbReference type="GO" id="GO:0008270">
    <property type="term" value="F:zinc ion binding"/>
    <property type="evidence" value="ECO:0007669"/>
    <property type="project" value="UniProtKB-KW"/>
</dbReference>
<dbReference type="AlphaFoldDB" id="A0A8D8LX07"/>
<dbReference type="Pfam" id="PF00684">
    <property type="entry name" value="DnaJ_CXXCXGXG"/>
    <property type="match status" value="1"/>
</dbReference>
<dbReference type="GO" id="GO:0009408">
    <property type="term" value="P:response to heat"/>
    <property type="evidence" value="ECO:0007669"/>
    <property type="project" value="InterPro"/>
</dbReference>
<dbReference type="InterPro" id="IPR002939">
    <property type="entry name" value="DnaJ_C"/>
</dbReference>
<dbReference type="FunFam" id="2.10.230.10:FF:000001">
    <property type="entry name" value="DnaJ subfamily A member 2"/>
    <property type="match status" value="1"/>
</dbReference>
<feature type="domain" description="J" evidence="11">
    <location>
        <begin position="5"/>
        <end position="67"/>
    </location>
</feature>
<dbReference type="InterPro" id="IPR001623">
    <property type="entry name" value="DnaJ_domain"/>
</dbReference>
<evidence type="ECO:0000256" key="7">
    <source>
        <dbReference type="ARBA" id="ARBA00023288"/>
    </source>
</evidence>
<dbReference type="SMART" id="SM00271">
    <property type="entry name" value="DnaJ"/>
    <property type="match status" value="1"/>
</dbReference>
<feature type="zinc finger region" description="CR-type" evidence="9">
    <location>
        <begin position="134"/>
        <end position="218"/>
    </location>
</feature>
<feature type="region of interest" description="Disordered" evidence="10">
    <location>
        <begin position="383"/>
        <end position="419"/>
    </location>
</feature>
<evidence type="ECO:0000256" key="4">
    <source>
        <dbReference type="ARBA" id="ARBA00022771"/>
    </source>
</evidence>
<protein>
    <submittedName>
        <fullName evidence="13">DnaJ homolog subfamily A member 2</fullName>
    </submittedName>
</protein>
<evidence type="ECO:0000313" key="13">
    <source>
        <dbReference type="EMBL" id="CAG6613347.1"/>
    </source>
</evidence>
<evidence type="ECO:0000256" key="10">
    <source>
        <dbReference type="SAM" id="MobiDB-lite"/>
    </source>
</evidence>
<dbReference type="GO" id="GO:0006457">
    <property type="term" value="P:protein folding"/>
    <property type="evidence" value="ECO:0007669"/>
    <property type="project" value="InterPro"/>
</dbReference>
<dbReference type="GO" id="GO:0051082">
    <property type="term" value="F:unfolded protein binding"/>
    <property type="evidence" value="ECO:0007669"/>
    <property type="project" value="InterPro"/>
</dbReference>
<dbReference type="InterPro" id="IPR044713">
    <property type="entry name" value="DNJA1/2-like"/>
</dbReference>
<keyword evidence="4 9" id="KW-0863">Zinc-finger</keyword>
<dbReference type="InterPro" id="IPR018253">
    <property type="entry name" value="DnaJ_domain_CS"/>
</dbReference>
<feature type="domain" description="CR-type" evidence="12">
    <location>
        <begin position="134"/>
        <end position="218"/>
    </location>
</feature>
<organism evidence="13">
    <name type="scientific">Cacopsylla melanoneura</name>
    <dbReference type="NCBI Taxonomy" id="428564"/>
    <lineage>
        <taxon>Eukaryota</taxon>
        <taxon>Metazoa</taxon>
        <taxon>Ecdysozoa</taxon>
        <taxon>Arthropoda</taxon>
        <taxon>Hexapoda</taxon>
        <taxon>Insecta</taxon>
        <taxon>Pterygota</taxon>
        <taxon>Neoptera</taxon>
        <taxon>Paraneoptera</taxon>
        <taxon>Hemiptera</taxon>
        <taxon>Sternorrhyncha</taxon>
        <taxon>Psylloidea</taxon>
        <taxon>Psyllidae</taxon>
        <taxon>Psyllinae</taxon>
        <taxon>Cacopsylla</taxon>
    </lineage>
</organism>
<dbReference type="GO" id="GO:0005524">
    <property type="term" value="F:ATP binding"/>
    <property type="evidence" value="ECO:0007669"/>
    <property type="project" value="InterPro"/>
</dbReference>
<keyword evidence="2 9" id="KW-0479">Metal-binding</keyword>
<dbReference type="Gene3D" id="2.10.230.10">
    <property type="entry name" value="Heat shock protein DnaJ, cysteine-rich domain"/>
    <property type="match status" value="1"/>
</dbReference>
<dbReference type="SUPFAM" id="SSF57938">
    <property type="entry name" value="DnaJ/Hsp40 cysteine-rich domain"/>
    <property type="match status" value="1"/>
</dbReference>
<dbReference type="Pfam" id="PF00226">
    <property type="entry name" value="DnaJ"/>
    <property type="match status" value="1"/>
</dbReference>
<dbReference type="PROSITE" id="PS50076">
    <property type="entry name" value="DNAJ_2"/>
    <property type="match status" value="1"/>
</dbReference>
<dbReference type="Gene3D" id="2.60.260.20">
    <property type="entry name" value="Urease metallochaperone UreE, N-terminal domain"/>
    <property type="match status" value="2"/>
</dbReference>
<dbReference type="PRINTS" id="PR00625">
    <property type="entry name" value="JDOMAIN"/>
</dbReference>
<evidence type="ECO:0000256" key="3">
    <source>
        <dbReference type="ARBA" id="ARBA00022737"/>
    </source>
</evidence>
<evidence type="ECO:0000256" key="6">
    <source>
        <dbReference type="ARBA" id="ARBA00023186"/>
    </source>
</evidence>
<dbReference type="HAMAP" id="MF_01152">
    <property type="entry name" value="DnaJ"/>
    <property type="match status" value="1"/>
</dbReference>
<reference evidence="13" key="1">
    <citation type="submission" date="2021-05" db="EMBL/GenBank/DDBJ databases">
        <authorList>
            <person name="Alioto T."/>
            <person name="Alioto T."/>
            <person name="Gomez Garrido J."/>
        </authorList>
    </citation>
    <scope>NUCLEOTIDE SEQUENCE</scope>
</reference>
<dbReference type="PROSITE" id="PS00636">
    <property type="entry name" value="DNAJ_1"/>
    <property type="match status" value="1"/>
</dbReference>
<keyword evidence="7" id="KW-0449">Lipoprotein</keyword>
<dbReference type="GO" id="GO:0030544">
    <property type="term" value="F:Hsp70 protein binding"/>
    <property type="evidence" value="ECO:0007669"/>
    <property type="project" value="InterPro"/>
</dbReference>
<dbReference type="FunFam" id="1.10.287.110:FF:000016">
    <property type="entry name" value="DnaJ (Hsp40) homolog, subfamily A, member 2"/>
    <property type="match status" value="1"/>
</dbReference>
<evidence type="ECO:0000259" key="12">
    <source>
        <dbReference type="PROSITE" id="PS51188"/>
    </source>
</evidence>
<dbReference type="SUPFAM" id="SSF49493">
    <property type="entry name" value="HSP40/DnaJ peptide-binding domain"/>
    <property type="match status" value="2"/>
</dbReference>
<evidence type="ECO:0000256" key="9">
    <source>
        <dbReference type="PROSITE-ProRule" id="PRU00546"/>
    </source>
</evidence>
<dbReference type="InterPro" id="IPR036869">
    <property type="entry name" value="J_dom_sf"/>
</dbReference>
<accession>A0A8D8LX07</accession>
<keyword evidence="8" id="KW-0636">Prenylation</keyword>
<dbReference type="InterPro" id="IPR012724">
    <property type="entry name" value="DnaJ"/>
</dbReference>
<dbReference type="FunFam" id="2.60.260.20:FF:000003">
    <property type="entry name" value="DnaJ subfamily A member 2"/>
    <property type="match status" value="1"/>
</dbReference>
<dbReference type="EMBL" id="HBUF01242265">
    <property type="protein sequence ID" value="CAG6677326.1"/>
    <property type="molecule type" value="Transcribed_RNA"/>
</dbReference>
<keyword evidence="6" id="KW-0143">Chaperone</keyword>
<evidence type="ECO:0000256" key="8">
    <source>
        <dbReference type="ARBA" id="ARBA00023289"/>
    </source>
</evidence>
<sequence>MADTKLYDILGVPKTASDQDIKKAYRKMAKEFHPDKNPEAGDKFKEISFAYEVLSDAKKRSIYDKYGIQGIKEKSGGGGPADFSDDLISQLLGGRLFGGMGGPFGGMGGHSRRPHRGEDTVHPLKVSLEDLYNGKTTKLQLTKSVICSTCSGKGSKSGATFTCTSCRGMGFKMHYRSIGANMTQQIQARCNDCQGEGEVMDEKDKCINCAGRKVLSVKKVLEVNVDKGMKEMQKIHFRGEGDQQPDQEPGDVVIVLQQKPHERFQRQGIDLVTTETITLTEALCGFSRVIKHLDDRELIITHPAGEIIKPDDIKGVVGEGMPIYKNPFEKGTLYIKFEVQFPECNFSSEAKLKELEALLSPRPSLDLPAPGAEHVEEVDLVDYTPNERGGAGAGEAYHSDEDEEMGGHMGGQSVRCANQ</sequence>
<proteinExistence type="inferred from homology"/>
<name>A0A8D8LX07_9HEMI</name>